<dbReference type="AlphaFoldDB" id="A0A2M9ZFD6"/>
<evidence type="ECO:0008006" key="3">
    <source>
        <dbReference type="Google" id="ProtNLM"/>
    </source>
</evidence>
<dbReference type="RefSeq" id="WP_016546549.1">
    <property type="nucleotide sequence ID" value="NZ_NPDT01000001.1"/>
</dbReference>
<organism evidence="1 2">
    <name type="scientific">Leptospira wolffii</name>
    <dbReference type="NCBI Taxonomy" id="409998"/>
    <lineage>
        <taxon>Bacteria</taxon>
        <taxon>Pseudomonadati</taxon>
        <taxon>Spirochaetota</taxon>
        <taxon>Spirochaetia</taxon>
        <taxon>Leptospirales</taxon>
        <taxon>Leptospiraceae</taxon>
        <taxon>Leptospira</taxon>
    </lineage>
</organism>
<evidence type="ECO:0000313" key="2">
    <source>
        <dbReference type="Proteomes" id="UP000231912"/>
    </source>
</evidence>
<protein>
    <recommendedName>
        <fullName evidence="3">ATP-grasp domain-containing protein</fullName>
    </recommendedName>
</protein>
<name>A0A2M9ZFD6_9LEPT</name>
<evidence type="ECO:0000313" key="1">
    <source>
        <dbReference type="EMBL" id="PJZ67128.1"/>
    </source>
</evidence>
<proteinExistence type="predicted"/>
<reference evidence="1 2" key="1">
    <citation type="submission" date="2017-07" db="EMBL/GenBank/DDBJ databases">
        <title>Leptospira spp. isolated from tropical soils.</title>
        <authorList>
            <person name="Thibeaux R."/>
            <person name="Iraola G."/>
            <person name="Ferres I."/>
            <person name="Bierque E."/>
            <person name="Girault D."/>
            <person name="Soupe-Gilbert M.-E."/>
            <person name="Picardeau M."/>
            <person name="Goarant C."/>
        </authorList>
    </citation>
    <scope>NUCLEOTIDE SEQUENCE [LARGE SCALE GENOMIC DNA]</scope>
    <source>
        <strain evidence="1 2">FH2-C-A2</strain>
    </source>
</reference>
<dbReference type="EMBL" id="NPDT01000001">
    <property type="protein sequence ID" value="PJZ67128.1"/>
    <property type="molecule type" value="Genomic_DNA"/>
</dbReference>
<comment type="caution">
    <text evidence="1">The sequence shown here is derived from an EMBL/GenBank/DDBJ whole genome shotgun (WGS) entry which is preliminary data.</text>
</comment>
<sequence>MPRIFRPNAYFEEEILEERLSPRKLHSRNSIIESAMLVLAGLQEEADTILVHNLPDPEWTRYLEEKGFRIGAYLKWNQTHGLAQGFQENPRFGEWGNVSRWVNGKGPILNPNALALSKRLSSKIRQSEWKQTSGFCEFESFPIREISEWIACRGALDPRDRFVLKPEFGFAGASLLGTPEELEETVREFFLERNENLVLEPWKNRTSDFSLLFRSENGKSETEGGTILLSDPEGRYSGTWIGESEEIDYYLSLMQGVSEKISSFCEDYSGFGSIDSFFFRSGESLLLRKISEINFRWTMGRILWELRKHSPQEEYSDLLLFLPQISVSDAYLRIPEWEKTCDSKILPLSPFYTKNGKPRPKNLVWIRIPKPIDQDPWKVSKSVWEEGIRLLRG</sequence>
<gene>
    <name evidence="1" type="ORF">CH371_03395</name>
</gene>
<dbReference type="Proteomes" id="UP000231912">
    <property type="component" value="Unassembled WGS sequence"/>
</dbReference>
<accession>A0A2M9ZFD6</accession>